<dbReference type="GO" id="GO:0019843">
    <property type="term" value="F:rRNA binding"/>
    <property type="evidence" value="ECO:0007669"/>
    <property type="project" value="UniProtKB-UniRule"/>
</dbReference>
<evidence type="ECO:0000256" key="7">
    <source>
        <dbReference type="ARBA" id="ARBA00035198"/>
    </source>
</evidence>
<evidence type="ECO:0000256" key="11">
    <source>
        <dbReference type="SAM" id="MobiDB-lite"/>
    </source>
</evidence>
<dbReference type="Gene3D" id="3.90.1170.10">
    <property type="entry name" value="Ribosomal protein L10e/L16"/>
    <property type="match status" value="1"/>
</dbReference>
<organism evidence="12 13">
    <name type="scientific">Extibacter muris</name>
    <dbReference type="NCBI Taxonomy" id="1796622"/>
    <lineage>
        <taxon>Bacteria</taxon>
        <taxon>Bacillati</taxon>
        <taxon>Bacillota</taxon>
        <taxon>Clostridia</taxon>
        <taxon>Lachnospirales</taxon>
        <taxon>Lachnospiraceae</taxon>
        <taxon>Extibacter</taxon>
    </lineage>
</organism>
<evidence type="ECO:0000256" key="6">
    <source>
        <dbReference type="ARBA" id="ARBA00023274"/>
    </source>
</evidence>
<gene>
    <name evidence="8 12" type="primary">rplP</name>
    <name evidence="12" type="ORF">E1963_08930</name>
</gene>
<evidence type="ECO:0000256" key="9">
    <source>
        <dbReference type="RuleBase" id="RU004413"/>
    </source>
</evidence>
<evidence type="ECO:0000256" key="2">
    <source>
        <dbReference type="ARBA" id="ARBA00022555"/>
    </source>
</evidence>
<evidence type="ECO:0000313" key="12">
    <source>
        <dbReference type="EMBL" id="TDA21876.1"/>
    </source>
</evidence>
<dbReference type="InterPro" id="IPR020798">
    <property type="entry name" value="Ribosomal_uL16_CS"/>
</dbReference>
<feature type="region of interest" description="Disordered" evidence="11">
    <location>
        <begin position="1"/>
        <end position="20"/>
    </location>
</feature>
<dbReference type="PRINTS" id="PR00060">
    <property type="entry name" value="RIBOSOMALL16"/>
</dbReference>
<dbReference type="HAMAP" id="MF_01342">
    <property type="entry name" value="Ribosomal_uL16"/>
    <property type="match status" value="1"/>
</dbReference>
<dbReference type="EMBL" id="SMMX01000006">
    <property type="protein sequence ID" value="TDA21876.1"/>
    <property type="molecule type" value="Genomic_DNA"/>
</dbReference>
<dbReference type="SUPFAM" id="SSF54686">
    <property type="entry name" value="Ribosomal protein L16p/L10e"/>
    <property type="match status" value="1"/>
</dbReference>
<name>A0A4R4FGI8_9FIRM</name>
<keyword evidence="13" id="KW-1185">Reference proteome</keyword>
<evidence type="ECO:0000313" key="13">
    <source>
        <dbReference type="Proteomes" id="UP000295710"/>
    </source>
</evidence>
<evidence type="ECO:0000256" key="1">
    <source>
        <dbReference type="ARBA" id="ARBA00008931"/>
    </source>
</evidence>
<dbReference type="GO" id="GO:0003735">
    <property type="term" value="F:structural constituent of ribosome"/>
    <property type="evidence" value="ECO:0007669"/>
    <property type="project" value="InterPro"/>
</dbReference>
<dbReference type="NCBIfam" id="TIGR01164">
    <property type="entry name" value="rplP_bact"/>
    <property type="match status" value="1"/>
</dbReference>
<dbReference type="FunFam" id="3.90.1170.10:FF:000001">
    <property type="entry name" value="50S ribosomal protein L16"/>
    <property type="match status" value="1"/>
</dbReference>
<keyword evidence="5 8" id="KW-0689">Ribosomal protein</keyword>
<dbReference type="InterPro" id="IPR000114">
    <property type="entry name" value="Ribosomal_uL16_bact-type"/>
</dbReference>
<comment type="function">
    <text evidence="8 10">Binds 23S rRNA and is also seen to make contacts with the A and possibly P site tRNAs.</text>
</comment>
<evidence type="ECO:0000256" key="4">
    <source>
        <dbReference type="ARBA" id="ARBA00022884"/>
    </source>
</evidence>
<evidence type="ECO:0000256" key="8">
    <source>
        <dbReference type="HAMAP-Rule" id="MF_01342"/>
    </source>
</evidence>
<dbReference type="GO" id="GO:0022625">
    <property type="term" value="C:cytosolic large ribosomal subunit"/>
    <property type="evidence" value="ECO:0007669"/>
    <property type="project" value="TreeGrafter"/>
</dbReference>
<accession>A0A4R4FGI8</accession>
<reference evidence="12 13" key="1">
    <citation type="journal article" date="2016" name="Nat. Microbiol.">
        <title>The Mouse Intestinal Bacterial Collection (miBC) provides host-specific insight into cultured diversity and functional potential of the gut microbiota.</title>
        <authorList>
            <person name="Lagkouvardos I."/>
            <person name="Pukall R."/>
            <person name="Abt B."/>
            <person name="Foesel B.U."/>
            <person name="Meier-Kolthoff J.P."/>
            <person name="Kumar N."/>
            <person name="Bresciani A."/>
            <person name="Martinez I."/>
            <person name="Just S."/>
            <person name="Ziegler C."/>
            <person name="Brugiroux S."/>
            <person name="Garzetti D."/>
            <person name="Wenning M."/>
            <person name="Bui T.P."/>
            <person name="Wang J."/>
            <person name="Hugenholtz F."/>
            <person name="Plugge C.M."/>
            <person name="Peterson D.A."/>
            <person name="Hornef M.W."/>
            <person name="Baines J.F."/>
            <person name="Smidt H."/>
            <person name="Walter J."/>
            <person name="Kristiansen K."/>
            <person name="Nielsen H.B."/>
            <person name="Haller D."/>
            <person name="Overmann J."/>
            <person name="Stecher B."/>
            <person name="Clavel T."/>
        </authorList>
    </citation>
    <scope>NUCLEOTIDE SEQUENCE [LARGE SCALE GENOMIC DNA]</scope>
    <source>
        <strain evidence="12 13">DSM 28560</strain>
    </source>
</reference>
<keyword evidence="2 8" id="KW-0820">tRNA-binding</keyword>
<protein>
    <recommendedName>
        <fullName evidence="7 8">Large ribosomal subunit protein uL16</fullName>
    </recommendedName>
</protein>
<dbReference type="PANTHER" id="PTHR12220">
    <property type="entry name" value="50S/60S RIBOSOMAL PROTEIN L16"/>
    <property type="match status" value="1"/>
</dbReference>
<dbReference type="GO" id="GO:0006412">
    <property type="term" value="P:translation"/>
    <property type="evidence" value="ECO:0007669"/>
    <property type="project" value="UniProtKB-UniRule"/>
</dbReference>
<dbReference type="InterPro" id="IPR036920">
    <property type="entry name" value="Ribosomal_uL16_sf"/>
</dbReference>
<keyword evidence="3 8" id="KW-0699">rRNA-binding</keyword>
<sequence length="145" mass="16264">MLMPKRVKRRKQFRGSMKGKALRGNKITNGEYGIVAMEPCWIRSNQIEAARIAMTRYIKRGGKVWIKIFPDKPVTTKPAETRMGSGKGTLEYWVAVVKPGRVMFEIAGVSEEVAREALRLATHKLPCKCKVVSRADLEGGDNSEN</sequence>
<evidence type="ECO:0000256" key="10">
    <source>
        <dbReference type="RuleBase" id="RU004414"/>
    </source>
</evidence>
<dbReference type="CDD" id="cd01433">
    <property type="entry name" value="Ribosomal_L16_L10e"/>
    <property type="match status" value="1"/>
</dbReference>
<dbReference type="InterPro" id="IPR047873">
    <property type="entry name" value="Ribosomal_uL16"/>
</dbReference>
<evidence type="ECO:0000256" key="3">
    <source>
        <dbReference type="ARBA" id="ARBA00022730"/>
    </source>
</evidence>
<comment type="caution">
    <text evidence="12">The sequence shown here is derived from an EMBL/GenBank/DDBJ whole genome shotgun (WGS) entry which is preliminary data.</text>
</comment>
<dbReference type="PROSITE" id="PS00701">
    <property type="entry name" value="RIBOSOMAL_L16_2"/>
    <property type="match status" value="1"/>
</dbReference>
<dbReference type="InterPro" id="IPR016180">
    <property type="entry name" value="Ribosomal_uL16_dom"/>
</dbReference>
<comment type="similarity">
    <text evidence="1 8 9">Belongs to the universal ribosomal protein uL16 family.</text>
</comment>
<comment type="subunit">
    <text evidence="8 10">Part of the 50S ribosomal subunit.</text>
</comment>
<proteinExistence type="inferred from homology"/>
<dbReference type="PROSITE" id="PS00586">
    <property type="entry name" value="RIBOSOMAL_L16_1"/>
    <property type="match status" value="1"/>
</dbReference>
<keyword evidence="4 8" id="KW-0694">RNA-binding</keyword>
<dbReference type="Proteomes" id="UP000295710">
    <property type="component" value="Unassembled WGS sequence"/>
</dbReference>
<evidence type="ECO:0000256" key="5">
    <source>
        <dbReference type="ARBA" id="ARBA00022980"/>
    </source>
</evidence>
<keyword evidence="6 8" id="KW-0687">Ribonucleoprotein</keyword>
<dbReference type="Pfam" id="PF00252">
    <property type="entry name" value="Ribosomal_L16"/>
    <property type="match status" value="1"/>
</dbReference>
<dbReference type="RefSeq" id="WP_006445002.1">
    <property type="nucleotide sequence ID" value="NZ_JAJCRU010000007.1"/>
</dbReference>
<dbReference type="AlphaFoldDB" id="A0A4R4FGI8"/>
<dbReference type="GO" id="GO:0000049">
    <property type="term" value="F:tRNA binding"/>
    <property type="evidence" value="ECO:0007669"/>
    <property type="project" value="UniProtKB-KW"/>
</dbReference>
<dbReference type="PANTHER" id="PTHR12220:SF13">
    <property type="entry name" value="LARGE RIBOSOMAL SUBUNIT PROTEIN UL16M"/>
    <property type="match status" value="1"/>
</dbReference>
<feature type="compositionally biased region" description="Basic residues" evidence="11">
    <location>
        <begin position="1"/>
        <end position="13"/>
    </location>
</feature>